<evidence type="ECO:0000256" key="5">
    <source>
        <dbReference type="ARBA" id="ARBA00022679"/>
    </source>
</evidence>
<evidence type="ECO:0000256" key="2">
    <source>
        <dbReference type="ARBA" id="ARBA00005019"/>
    </source>
</evidence>
<evidence type="ECO:0000313" key="14">
    <source>
        <dbReference type="Proteomes" id="UP001062263"/>
    </source>
</evidence>
<keyword evidence="7 11" id="KW-0547">Nucleotide-binding</keyword>
<dbReference type="CDD" id="cd02165">
    <property type="entry name" value="NMNAT"/>
    <property type="match status" value="1"/>
</dbReference>
<comment type="pathway">
    <text evidence="2 11">Cofactor biosynthesis; NAD(+) biosynthesis; deamido-NAD(+) from nicotinate D-ribonucleotide: step 1/1.</text>
</comment>
<evidence type="ECO:0000256" key="11">
    <source>
        <dbReference type="HAMAP-Rule" id="MF_00244"/>
    </source>
</evidence>
<evidence type="ECO:0000256" key="3">
    <source>
        <dbReference type="ARBA" id="ARBA00009014"/>
    </source>
</evidence>
<keyword evidence="4 11" id="KW-0662">Pyridine nucleotide biosynthesis</keyword>
<evidence type="ECO:0000256" key="8">
    <source>
        <dbReference type="ARBA" id="ARBA00022840"/>
    </source>
</evidence>
<sequence>MKLCIFGGSFDPVHEGHVRVASRARECCGLDRVLFMPCSLSPLKEQAPSVSDARRCRMIELALKGLDWAVLDRTDLNLPPPSWSWRVAESVAACHPGAELFWLMGKDQWDSLEKWGRWRHLADMATFIVYHRGGAPASREGVRAVFIEGDEPASSTGIREALRAGVCPVPHLNPEVESFIRREGLYGIPRGMAEK</sequence>
<dbReference type="HAMAP" id="MF_00244">
    <property type="entry name" value="NaMN_adenylyltr"/>
    <property type="match status" value="1"/>
</dbReference>
<evidence type="ECO:0000256" key="7">
    <source>
        <dbReference type="ARBA" id="ARBA00022741"/>
    </source>
</evidence>
<dbReference type="NCBIfam" id="TIGR00482">
    <property type="entry name" value="nicotinate (nicotinamide) nucleotide adenylyltransferase"/>
    <property type="match status" value="1"/>
</dbReference>
<dbReference type="EMBL" id="AP025943">
    <property type="protein sequence ID" value="BDL43886.1"/>
    <property type="molecule type" value="Genomic_DNA"/>
</dbReference>
<keyword evidence="14" id="KW-1185">Reference proteome</keyword>
<evidence type="ECO:0000256" key="9">
    <source>
        <dbReference type="ARBA" id="ARBA00023027"/>
    </source>
</evidence>
<dbReference type="RefSeq" id="WP_215435192.1">
    <property type="nucleotide sequence ID" value="NZ_AP025943.1"/>
</dbReference>
<dbReference type="NCBIfam" id="TIGR00125">
    <property type="entry name" value="cyt_tran_rel"/>
    <property type="match status" value="1"/>
</dbReference>
<proteinExistence type="inferred from homology"/>
<evidence type="ECO:0000256" key="1">
    <source>
        <dbReference type="ARBA" id="ARBA00002324"/>
    </source>
</evidence>
<accession>A0ABM7ZGS4</accession>
<feature type="domain" description="Cytidyltransferase-like" evidence="12">
    <location>
        <begin position="5"/>
        <end position="160"/>
    </location>
</feature>
<organism evidence="13 14">
    <name type="scientific">Akkermansia biwaensis</name>
    <dbReference type="NCBI Taxonomy" id="2946555"/>
    <lineage>
        <taxon>Bacteria</taxon>
        <taxon>Pseudomonadati</taxon>
        <taxon>Verrucomicrobiota</taxon>
        <taxon>Verrucomicrobiia</taxon>
        <taxon>Verrucomicrobiales</taxon>
        <taxon>Akkermansiaceae</taxon>
        <taxon>Akkermansia</taxon>
    </lineage>
</organism>
<keyword evidence="9 11" id="KW-0520">NAD</keyword>
<keyword evidence="8 11" id="KW-0067">ATP-binding</keyword>
<evidence type="ECO:0000256" key="10">
    <source>
        <dbReference type="ARBA" id="ARBA00048721"/>
    </source>
</evidence>
<dbReference type="Pfam" id="PF01467">
    <property type="entry name" value="CTP_transf_like"/>
    <property type="match status" value="1"/>
</dbReference>
<dbReference type="Gene3D" id="3.40.50.620">
    <property type="entry name" value="HUPs"/>
    <property type="match status" value="1"/>
</dbReference>
<comment type="catalytic activity">
    <reaction evidence="10 11">
        <text>nicotinate beta-D-ribonucleotide + ATP + H(+) = deamido-NAD(+) + diphosphate</text>
        <dbReference type="Rhea" id="RHEA:22860"/>
        <dbReference type="ChEBI" id="CHEBI:15378"/>
        <dbReference type="ChEBI" id="CHEBI:30616"/>
        <dbReference type="ChEBI" id="CHEBI:33019"/>
        <dbReference type="ChEBI" id="CHEBI:57502"/>
        <dbReference type="ChEBI" id="CHEBI:58437"/>
        <dbReference type="EC" id="2.7.7.18"/>
    </reaction>
</comment>
<keyword evidence="5 11" id="KW-0808">Transferase</keyword>
<dbReference type="PANTHER" id="PTHR39321">
    <property type="entry name" value="NICOTINATE-NUCLEOTIDE ADENYLYLTRANSFERASE-RELATED"/>
    <property type="match status" value="1"/>
</dbReference>
<dbReference type="GO" id="GO:0016779">
    <property type="term" value="F:nucleotidyltransferase activity"/>
    <property type="evidence" value="ECO:0007669"/>
    <property type="project" value="UniProtKB-KW"/>
</dbReference>
<dbReference type="EC" id="2.7.7.18" evidence="11"/>
<dbReference type="InterPro" id="IPR004821">
    <property type="entry name" value="Cyt_trans-like"/>
</dbReference>
<protein>
    <recommendedName>
        <fullName evidence="11">Probable nicotinate-nucleotide adenylyltransferase</fullName>
        <ecNumber evidence="11">2.7.7.18</ecNumber>
    </recommendedName>
    <alternativeName>
        <fullName evidence="11">Deamido-NAD(+) diphosphorylase</fullName>
    </alternativeName>
    <alternativeName>
        <fullName evidence="11">Deamido-NAD(+) pyrophosphorylase</fullName>
    </alternativeName>
    <alternativeName>
        <fullName evidence="11">Nicotinate mononucleotide adenylyltransferase</fullName>
        <shortName evidence="11">NaMN adenylyltransferase</shortName>
    </alternativeName>
</protein>
<evidence type="ECO:0000313" key="13">
    <source>
        <dbReference type="EMBL" id="BDL43886.1"/>
    </source>
</evidence>
<reference evidence="13" key="1">
    <citation type="submission" date="2022-06" db="EMBL/GenBank/DDBJ databases">
        <title>Akkermansia biwalacus sp. nov., an anaerobic mucin-degrading bacterium isolated from human intestine.</title>
        <authorList>
            <person name="Kobayashi Y."/>
            <person name="Inoue S."/>
            <person name="Kawahara T."/>
            <person name="Kohda N."/>
        </authorList>
    </citation>
    <scope>NUCLEOTIDE SEQUENCE</scope>
    <source>
        <strain evidence="13">WON2089</strain>
    </source>
</reference>
<evidence type="ECO:0000259" key="12">
    <source>
        <dbReference type="Pfam" id="PF01467"/>
    </source>
</evidence>
<name>A0ABM7ZGS4_9BACT</name>
<dbReference type="Proteomes" id="UP001062263">
    <property type="component" value="Chromosome"/>
</dbReference>
<dbReference type="PANTHER" id="PTHR39321:SF3">
    <property type="entry name" value="PHOSPHOPANTETHEINE ADENYLYLTRANSFERASE"/>
    <property type="match status" value="1"/>
</dbReference>
<dbReference type="SUPFAM" id="SSF52374">
    <property type="entry name" value="Nucleotidylyl transferase"/>
    <property type="match status" value="1"/>
</dbReference>
<comment type="similarity">
    <text evidence="3 11">Belongs to the NadD family.</text>
</comment>
<evidence type="ECO:0000256" key="6">
    <source>
        <dbReference type="ARBA" id="ARBA00022695"/>
    </source>
</evidence>
<gene>
    <name evidence="11 13" type="primary">nadD</name>
    <name evidence="13" type="ORF">Abiwalacus_14600</name>
</gene>
<comment type="function">
    <text evidence="1 11">Catalyzes the reversible adenylation of nicotinate mononucleotide (NaMN) to nicotinic acid adenine dinucleotide (NaAD).</text>
</comment>
<evidence type="ECO:0000256" key="4">
    <source>
        <dbReference type="ARBA" id="ARBA00022642"/>
    </source>
</evidence>
<dbReference type="InterPro" id="IPR014729">
    <property type="entry name" value="Rossmann-like_a/b/a_fold"/>
</dbReference>
<dbReference type="InterPro" id="IPR005248">
    <property type="entry name" value="NadD/NMNAT"/>
</dbReference>
<keyword evidence="6 11" id="KW-0548">Nucleotidyltransferase</keyword>